<reference evidence="2 3" key="1">
    <citation type="submission" date="2018-04" db="EMBL/GenBank/DDBJ databases">
        <title>Genomic Encyclopedia of Archaeal and Bacterial Type Strains, Phase II (KMG-II): from individual species to whole genera.</title>
        <authorList>
            <person name="Goeker M."/>
        </authorList>
    </citation>
    <scope>NUCLEOTIDE SEQUENCE [LARGE SCALE GENOMIC DNA]</scope>
    <source>
        <strain evidence="2 3">DSM 25731</strain>
    </source>
</reference>
<feature type="signal peptide" evidence="1">
    <location>
        <begin position="1"/>
        <end position="19"/>
    </location>
</feature>
<evidence type="ECO:0000256" key="1">
    <source>
        <dbReference type="SAM" id="SignalP"/>
    </source>
</evidence>
<dbReference type="Pfam" id="PF10677">
    <property type="entry name" value="DUF2490"/>
    <property type="match status" value="1"/>
</dbReference>
<accession>A0A2T6BUL8</accession>
<proteinExistence type="predicted"/>
<dbReference type="InterPro" id="IPR019619">
    <property type="entry name" value="DUF2490"/>
</dbReference>
<dbReference type="RefSeq" id="WP_108115917.1">
    <property type="nucleotide sequence ID" value="NZ_QBKT01000008.1"/>
</dbReference>
<dbReference type="AlphaFoldDB" id="A0A2T6BUL8"/>
<sequence>MKKIGLVLLIGLSIFTAKAQERKLHFSSWNTIDIHKKLTQNWSVNAEFNFRRTNFLTDWEQFIIRPFVHYTFGNDLDVAIGYSYIKNYSYADFSAPIDAVENNIFQQLTIKHAFSKFSFAHRLRFEERFQQKIVKTENDSYSIDGIRYRNRFRYKFQIAIPLYKFNTNRVLSLVAYDEAHLDFGNRLRPEKLDQNWMFLGVSFRVNNHIKIRTGYHDIYAKRTDFFINNQIWETTLTYKM</sequence>
<evidence type="ECO:0000313" key="3">
    <source>
        <dbReference type="Proteomes" id="UP000244090"/>
    </source>
</evidence>
<evidence type="ECO:0000313" key="2">
    <source>
        <dbReference type="EMBL" id="PTX59763.1"/>
    </source>
</evidence>
<gene>
    <name evidence="2" type="ORF">C8N46_10873</name>
</gene>
<organism evidence="2 3">
    <name type="scientific">Kordia periserrulae</name>
    <dbReference type="NCBI Taxonomy" id="701523"/>
    <lineage>
        <taxon>Bacteria</taxon>
        <taxon>Pseudomonadati</taxon>
        <taxon>Bacteroidota</taxon>
        <taxon>Flavobacteriia</taxon>
        <taxon>Flavobacteriales</taxon>
        <taxon>Flavobacteriaceae</taxon>
        <taxon>Kordia</taxon>
    </lineage>
</organism>
<protein>
    <submittedName>
        <fullName evidence="2">Uncharacterized protein DUF2490</fullName>
    </submittedName>
</protein>
<keyword evidence="3" id="KW-1185">Reference proteome</keyword>
<comment type="caution">
    <text evidence="2">The sequence shown here is derived from an EMBL/GenBank/DDBJ whole genome shotgun (WGS) entry which is preliminary data.</text>
</comment>
<keyword evidence="1" id="KW-0732">Signal</keyword>
<dbReference type="OrthoDB" id="1118734at2"/>
<dbReference type="Proteomes" id="UP000244090">
    <property type="component" value="Unassembled WGS sequence"/>
</dbReference>
<name>A0A2T6BUL8_9FLAO</name>
<feature type="chain" id="PRO_5015555758" evidence="1">
    <location>
        <begin position="20"/>
        <end position="240"/>
    </location>
</feature>
<dbReference type="EMBL" id="QBKT01000008">
    <property type="protein sequence ID" value="PTX59763.1"/>
    <property type="molecule type" value="Genomic_DNA"/>
</dbReference>